<sequence>MPGLSTASTAVSAVSAIAAIAAARTSCSAVATDAANAADASSQPLPLLLRPNKKKKYFNSRFPQSAKRRRASEKVSMAEEVQEMMNNAKMDIVMATLKANGGKCTFSFLFAEAEKAHCDVLSAALKSMKKDKVISFESMMPLLLMPRDENVEISLLDEQYNARA</sequence>
<name>A0AB34J1E7_PRYPA</name>
<evidence type="ECO:0008006" key="3">
    <source>
        <dbReference type="Google" id="ProtNLM"/>
    </source>
</evidence>
<evidence type="ECO:0000313" key="1">
    <source>
        <dbReference type="EMBL" id="KAL1510385.1"/>
    </source>
</evidence>
<organism evidence="1 2">
    <name type="scientific">Prymnesium parvum</name>
    <name type="common">Toxic golden alga</name>
    <dbReference type="NCBI Taxonomy" id="97485"/>
    <lineage>
        <taxon>Eukaryota</taxon>
        <taxon>Haptista</taxon>
        <taxon>Haptophyta</taxon>
        <taxon>Prymnesiophyceae</taxon>
        <taxon>Prymnesiales</taxon>
        <taxon>Prymnesiaceae</taxon>
        <taxon>Prymnesium</taxon>
    </lineage>
</organism>
<evidence type="ECO:0000313" key="2">
    <source>
        <dbReference type="Proteomes" id="UP001515480"/>
    </source>
</evidence>
<dbReference type="EMBL" id="JBGBPQ010000015">
    <property type="protein sequence ID" value="KAL1510385.1"/>
    <property type="molecule type" value="Genomic_DNA"/>
</dbReference>
<dbReference type="AlphaFoldDB" id="A0AB34J1E7"/>
<gene>
    <name evidence="1" type="ORF">AB1Y20_006695</name>
</gene>
<dbReference type="Proteomes" id="UP001515480">
    <property type="component" value="Unassembled WGS sequence"/>
</dbReference>
<proteinExistence type="predicted"/>
<keyword evidence="2" id="KW-1185">Reference proteome</keyword>
<reference evidence="1 2" key="1">
    <citation type="journal article" date="2024" name="Science">
        <title>Giant polyketide synthase enzymes in the biosynthesis of giant marine polyether toxins.</title>
        <authorList>
            <person name="Fallon T.R."/>
            <person name="Shende V.V."/>
            <person name="Wierzbicki I.H."/>
            <person name="Pendleton A.L."/>
            <person name="Watervoot N.F."/>
            <person name="Auber R.P."/>
            <person name="Gonzalez D.J."/>
            <person name="Wisecaver J.H."/>
            <person name="Moore B.S."/>
        </authorList>
    </citation>
    <scope>NUCLEOTIDE SEQUENCE [LARGE SCALE GENOMIC DNA]</scope>
    <source>
        <strain evidence="1 2">12B1</strain>
    </source>
</reference>
<comment type="caution">
    <text evidence="1">The sequence shown here is derived from an EMBL/GenBank/DDBJ whole genome shotgun (WGS) entry which is preliminary data.</text>
</comment>
<protein>
    <recommendedName>
        <fullName evidence="3">Costars domain-containing protein</fullName>
    </recommendedName>
</protein>
<accession>A0AB34J1E7</accession>